<feature type="transmembrane region" description="Helical" evidence="7">
    <location>
        <begin position="70"/>
        <end position="94"/>
    </location>
</feature>
<dbReference type="PANTHER" id="PTHR47371">
    <property type="entry name" value="LIPOTEICHOIC ACID SYNTHASE"/>
    <property type="match status" value="1"/>
</dbReference>
<dbReference type="Proteomes" id="UP001290462">
    <property type="component" value="Unassembled WGS sequence"/>
</dbReference>
<evidence type="ECO:0000256" key="5">
    <source>
        <dbReference type="ARBA" id="ARBA00022989"/>
    </source>
</evidence>
<keyword evidence="4 7" id="KW-0812">Transmembrane</keyword>
<comment type="subcellular location">
    <subcellularLocation>
        <location evidence="1">Cell membrane</location>
        <topology evidence="1">Multi-pass membrane protein</topology>
    </subcellularLocation>
</comment>
<dbReference type="InterPro" id="IPR000917">
    <property type="entry name" value="Sulfatase_N"/>
</dbReference>
<feature type="transmembrane region" description="Helical" evidence="7">
    <location>
        <begin position="200"/>
        <end position="218"/>
    </location>
</feature>
<feature type="transmembrane region" description="Helical" evidence="7">
    <location>
        <begin position="106"/>
        <end position="124"/>
    </location>
</feature>
<protein>
    <submittedName>
        <fullName evidence="9">LTA synthase family protein</fullName>
    </submittedName>
</protein>
<dbReference type="CDD" id="cd16015">
    <property type="entry name" value="LTA_synthase"/>
    <property type="match status" value="1"/>
</dbReference>
<name>A0AAW9JUD7_CARML</name>
<dbReference type="GO" id="GO:0005886">
    <property type="term" value="C:plasma membrane"/>
    <property type="evidence" value="ECO:0007669"/>
    <property type="project" value="UniProtKB-SubCell"/>
</dbReference>
<dbReference type="Pfam" id="PF00884">
    <property type="entry name" value="Sulfatase"/>
    <property type="match status" value="1"/>
</dbReference>
<evidence type="ECO:0000256" key="1">
    <source>
        <dbReference type="ARBA" id="ARBA00004651"/>
    </source>
</evidence>
<keyword evidence="6 7" id="KW-0472">Membrane</keyword>
<keyword evidence="5 7" id="KW-1133">Transmembrane helix</keyword>
<gene>
    <name evidence="9" type="ORF">RAK27_10830</name>
</gene>
<sequence length="604" mass="68476">MVISFLLVGVILGLVDSLLVRSFKLKTIVKLVVIDFFIVNLLSLSILRFLLGKENILSYSRYTYLFSMKYVAFALVIGAIFICIKLIFKGIITFKVDQNKFNLKSGFLFIGILLLFSIGLLLFFGSKWFISFFGEITPEQFIFNFYSPVTGTAGDMQQKIIETPVLALATSIGIFLVMYLPRITVYYQNKKIVSSTVRRGVLGLVALMTFVVGIGYSISELKLNEVYTAYVSDSTYVKDNYVRPVKKNVDFPKEKRNLIHIYLESYENSYFDKQSGGYMEQSLMPDLQELAKEGISFSESDKFGGPFQTYGSSWSVASMINIGAGLPLKIPMEGNDYGKSGQFLPGAVTLGDILASEGYEQTIMFGADADFGGLTSFFKTHGDYKIHDVKYAREQGLIPQDYNVWWGYEDKKLFDFAKEELLTLSNSGKPFNLTMENADTHFPDGYIEPDTPKPYDSQYANVIAHSQKQVVEFVRWIQEQPFYDNTTIVLTGDHLSMDKAFFANFDPSYHRTTFNLFLNADIDTQTANLKNTNRKYGPFDYFPTILSSLGVKIDGNKLGLGTDLFSNKKTLLEKNGEEFFNTELSKKSNFYNNEFVNEGKKIDY</sequence>
<keyword evidence="3" id="KW-1003">Cell membrane</keyword>
<evidence type="ECO:0000256" key="6">
    <source>
        <dbReference type="ARBA" id="ARBA00023136"/>
    </source>
</evidence>
<dbReference type="Gene3D" id="3.40.720.10">
    <property type="entry name" value="Alkaline Phosphatase, subunit A"/>
    <property type="match status" value="1"/>
</dbReference>
<evidence type="ECO:0000256" key="4">
    <source>
        <dbReference type="ARBA" id="ARBA00022692"/>
    </source>
</evidence>
<evidence type="ECO:0000259" key="8">
    <source>
        <dbReference type="Pfam" id="PF00884"/>
    </source>
</evidence>
<dbReference type="InterPro" id="IPR050448">
    <property type="entry name" value="OpgB/LTA_synthase_biosynth"/>
</dbReference>
<feature type="domain" description="Sulfatase N-terminal" evidence="8">
    <location>
        <begin position="256"/>
        <end position="551"/>
    </location>
</feature>
<dbReference type="AlphaFoldDB" id="A0AAW9JUD7"/>
<feature type="transmembrane region" description="Helical" evidence="7">
    <location>
        <begin position="160"/>
        <end position="180"/>
    </location>
</feature>
<evidence type="ECO:0000256" key="3">
    <source>
        <dbReference type="ARBA" id="ARBA00022475"/>
    </source>
</evidence>
<evidence type="ECO:0000313" key="9">
    <source>
        <dbReference type="EMBL" id="MDZ5759153.1"/>
    </source>
</evidence>
<proteinExistence type="predicted"/>
<evidence type="ECO:0000256" key="7">
    <source>
        <dbReference type="SAM" id="Phobius"/>
    </source>
</evidence>
<comment type="pathway">
    <text evidence="2">Cell wall biogenesis; lipoteichoic acid biosynthesis.</text>
</comment>
<dbReference type="RefSeq" id="WP_322809386.1">
    <property type="nucleotide sequence ID" value="NZ_JAVBVO010000003.1"/>
</dbReference>
<dbReference type="EMBL" id="JAVBVO010000003">
    <property type="protein sequence ID" value="MDZ5759153.1"/>
    <property type="molecule type" value="Genomic_DNA"/>
</dbReference>
<comment type="caution">
    <text evidence="9">The sequence shown here is derived from an EMBL/GenBank/DDBJ whole genome shotgun (WGS) entry which is preliminary data.</text>
</comment>
<evidence type="ECO:0000256" key="2">
    <source>
        <dbReference type="ARBA" id="ARBA00004936"/>
    </source>
</evidence>
<dbReference type="PANTHER" id="PTHR47371:SF3">
    <property type="entry name" value="PHOSPHOGLYCEROL TRANSFERASE I"/>
    <property type="match status" value="1"/>
</dbReference>
<dbReference type="SUPFAM" id="SSF53649">
    <property type="entry name" value="Alkaline phosphatase-like"/>
    <property type="match status" value="1"/>
</dbReference>
<accession>A0AAW9JUD7</accession>
<dbReference type="InterPro" id="IPR017850">
    <property type="entry name" value="Alkaline_phosphatase_core_sf"/>
</dbReference>
<organism evidence="9 10">
    <name type="scientific">Carnobacterium maltaromaticum</name>
    <name type="common">Carnobacterium piscicola</name>
    <dbReference type="NCBI Taxonomy" id="2751"/>
    <lineage>
        <taxon>Bacteria</taxon>
        <taxon>Bacillati</taxon>
        <taxon>Bacillota</taxon>
        <taxon>Bacilli</taxon>
        <taxon>Lactobacillales</taxon>
        <taxon>Carnobacteriaceae</taxon>
        <taxon>Carnobacterium</taxon>
    </lineage>
</organism>
<feature type="transmembrane region" description="Helical" evidence="7">
    <location>
        <begin position="27"/>
        <end position="50"/>
    </location>
</feature>
<reference evidence="9" key="1">
    <citation type="submission" date="2023-08" db="EMBL/GenBank/DDBJ databases">
        <title>Genomic characterization of piscicolin 126 produced by Carnobacterium maltaromaticum CM22 strain isolated from salmon (Salmo salar).</title>
        <authorList>
            <person name="Gonzalez-Gragera E."/>
            <person name="Garcia-Lopez J.D."/>
            <person name="Teso-Perez C."/>
            <person name="Gimenez-Hernandez I."/>
            <person name="Peralta-Sanchez J.M."/>
            <person name="Valdivia E."/>
            <person name="Montalban-Lopez M."/>
            <person name="Martin-Platero A.M."/>
            <person name="Banos A."/>
            <person name="Martinez-Bueno M."/>
        </authorList>
    </citation>
    <scope>NUCLEOTIDE SEQUENCE</scope>
    <source>
        <strain evidence="9">CM22</strain>
    </source>
</reference>
<evidence type="ECO:0000313" key="10">
    <source>
        <dbReference type="Proteomes" id="UP001290462"/>
    </source>
</evidence>